<sequence length="126" mass="14812">MSSIGAHEQDYDVLIIGAGLSGIYSLYQMREHLPSLSVKVLEAGESEGDTWFWNCYPGARFNSETISYQFSWDKGMLREWNWKETFSAQPEQLKYIQRVCDKQNMYRDIQFNTRIKSAHWQEADRA</sequence>
<dbReference type="InterPro" id="IPR036188">
    <property type="entry name" value="FAD/NAD-bd_sf"/>
</dbReference>
<dbReference type="EMBL" id="ML732234">
    <property type="protein sequence ID" value="KAB8073029.1"/>
    <property type="molecule type" value="Genomic_DNA"/>
</dbReference>
<proteinExistence type="inferred from homology"/>
<keyword evidence="9" id="KW-1185">Reference proteome</keyword>
<evidence type="ECO:0000256" key="1">
    <source>
        <dbReference type="ARBA" id="ARBA00001974"/>
    </source>
</evidence>
<name>A0A5N5WXH4_9EURO</name>
<keyword evidence="3" id="KW-0285">Flavoprotein</keyword>
<dbReference type="Gene3D" id="3.50.50.60">
    <property type="entry name" value="FAD/NAD(P)-binding domain"/>
    <property type="match status" value="1"/>
</dbReference>
<evidence type="ECO:0000313" key="9">
    <source>
        <dbReference type="Proteomes" id="UP000326565"/>
    </source>
</evidence>
<dbReference type="SUPFAM" id="SSF51905">
    <property type="entry name" value="FAD/NAD(P)-binding domain"/>
    <property type="match status" value="1"/>
</dbReference>
<dbReference type="Proteomes" id="UP000326565">
    <property type="component" value="Unassembled WGS sequence"/>
</dbReference>
<evidence type="ECO:0000313" key="8">
    <source>
        <dbReference type="EMBL" id="KAB8073029.1"/>
    </source>
</evidence>
<evidence type="ECO:0000256" key="7">
    <source>
        <dbReference type="ARBA" id="ARBA00023033"/>
    </source>
</evidence>
<comment type="similarity">
    <text evidence="2">Belongs to the FAD-binding monooxygenase family.</text>
</comment>
<keyword evidence="6" id="KW-0560">Oxidoreductase</keyword>
<evidence type="ECO:0008006" key="10">
    <source>
        <dbReference type="Google" id="ProtNLM"/>
    </source>
</evidence>
<dbReference type="InterPro" id="IPR050775">
    <property type="entry name" value="FAD-binding_Monooxygenases"/>
</dbReference>
<dbReference type="AlphaFoldDB" id="A0A5N5WXH4"/>
<keyword evidence="7" id="KW-0503">Monooxygenase</keyword>
<evidence type="ECO:0000256" key="5">
    <source>
        <dbReference type="ARBA" id="ARBA00022857"/>
    </source>
</evidence>
<evidence type="ECO:0000256" key="3">
    <source>
        <dbReference type="ARBA" id="ARBA00022630"/>
    </source>
</evidence>
<dbReference type="OrthoDB" id="66881at2759"/>
<reference evidence="8 9" key="1">
    <citation type="submission" date="2019-04" db="EMBL/GenBank/DDBJ databases">
        <title>Friends and foes A comparative genomics study of 23 Aspergillus species from section Flavi.</title>
        <authorList>
            <consortium name="DOE Joint Genome Institute"/>
            <person name="Kjaerbolling I."/>
            <person name="Vesth T."/>
            <person name="Frisvad J.C."/>
            <person name="Nybo J.L."/>
            <person name="Theobald S."/>
            <person name="Kildgaard S."/>
            <person name="Isbrandt T."/>
            <person name="Kuo A."/>
            <person name="Sato A."/>
            <person name="Lyhne E.K."/>
            <person name="Kogle M.E."/>
            <person name="Wiebenga A."/>
            <person name="Kun R.S."/>
            <person name="Lubbers R.J."/>
            <person name="Makela M.R."/>
            <person name="Barry K."/>
            <person name="Chovatia M."/>
            <person name="Clum A."/>
            <person name="Daum C."/>
            <person name="Haridas S."/>
            <person name="He G."/>
            <person name="LaButti K."/>
            <person name="Lipzen A."/>
            <person name="Mondo S."/>
            <person name="Riley R."/>
            <person name="Salamov A."/>
            <person name="Simmons B.A."/>
            <person name="Magnuson J.K."/>
            <person name="Henrissat B."/>
            <person name="Mortensen U.H."/>
            <person name="Larsen T.O."/>
            <person name="Devries R.P."/>
            <person name="Grigoriev I.V."/>
            <person name="Machida M."/>
            <person name="Baker S.E."/>
            <person name="Andersen M.R."/>
        </authorList>
    </citation>
    <scope>NUCLEOTIDE SEQUENCE [LARGE SCALE GENOMIC DNA]</scope>
    <source>
        <strain evidence="8 9">CBS 151.66</strain>
    </source>
</reference>
<evidence type="ECO:0000256" key="6">
    <source>
        <dbReference type="ARBA" id="ARBA00023002"/>
    </source>
</evidence>
<dbReference type="PANTHER" id="PTHR43098:SF3">
    <property type="entry name" value="L-ORNITHINE N(5)-MONOOXYGENASE-RELATED"/>
    <property type="match status" value="1"/>
</dbReference>
<gene>
    <name evidence="8" type="ORF">BDV29DRAFT_157942</name>
</gene>
<dbReference type="PANTHER" id="PTHR43098">
    <property type="entry name" value="L-ORNITHINE N(5)-MONOOXYGENASE-RELATED"/>
    <property type="match status" value="1"/>
</dbReference>
<comment type="cofactor">
    <cofactor evidence="1">
        <name>FAD</name>
        <dbReference type="ChEBI" id="CHEBI:57692"/>
    </cofactor>
</comment>
<evidence type="ECO:0000256" key="4">
    <source>
        <dbReference type="ARBA" id="ARBA00022827"/>
    </source>
</evidence>
<evidence type="ECO:0000256" key="2">
    <source>
        <dbReference type="ARBA" id="ARBA00010139"/>
    </source>
</evidence>
<protein>
    <recommendedName>
        <fullName evidence="10">FAD/NAD(P)-binding domain-containing protein</fullName>
    </recommendedName>
</protein>
<keyword evidence="5" id="KW-0521">NADP</keyword>
<keyword evidence="4" id="KW-0274">FAD</keyword>
<accession>A0A5N5WXH4</accession>
<dbReference type="GO" id="GO:0004497">
    <property type="term" value="F:monooxygenase activity"/>
    <property type="evidence" value="ECO:0007669"/>
    <property type="project" value="UniProtKB-KW"/>
</dbReference>
<organism evidence="8 9">
    <name type="scientific">Aspergillus leporis</name>
    <dbReference type="NCBI Taxonomy" id="41062"/>
    <lineage>
        <taxon>Eukaryota</taxon>
        <taxon>Fungi</taxon>
        <taxon>Dikarya</taxon>
        <taxon>Ascomycota</taxon>
        <taxon>Pezizomycotina</taxon>
        <taxon>Eurotiomycetes</taxon>
        <taxon>Eurotiomycetidae</taxon>
        <taxon>Eurotiales</taxon>
        <taxon>Aspergillaceae</taxon>
        <taxon>Aspergillus</taxon>
        <taxon>Aspergillus subgen. Circumdati</taxon>
    </lineage>
</organism>